<dbReference type="EMBL" id="VDMD01000045">
    <property type="protein sequence ID" value="TRM57553.1"/>
    <property type="molecule type" value="Genomic_DNA"/>
</dbReference>
<feature type="compositionally biased region" description="Basic and acidic residues" evidence="2">
    <location>
        <begin position="723"/>
        <end position="733"/>
    </location>
</feature>
<evidence type="ECO:0000313" key="5">
    <source>
        <dbReference type="Proteomes" id="UP000320762"/>
    </source>
</evidence>
<dbReference type="STRING" id="97359.A0A550BYE9"/>
<evidence type="ECO:0000313" key="4">
    <source>
        <dbReference type="EMBL" id="TRM57553.1"/>
    </source>
</evidence>
<organism evidence="4 5">
    <name type="scientific">Schizophyllum amplum</name>
    <dbReference type="NCBI Taxonomy" id="97359"/>
    <lineage>
        <taxon>Eukaryota</taxon>
        <taxon>Fungi</taxon>
        <taxon>Dikarya</taxon>
        <taxon>Basidiomycota</taxon>
        <taxon>Agaricomycotina</taxon>
        <taxon>Agaricomycetes</taxon>
        <taxon>Agaricomycetidae</taxon>
        <taxon>Agaricales</taxon>
        <taxon>Schizophyllaceae</taxon>
        <taxon>Schizophyllum</taxon>
    </lineage>
</organism>
<keyword evidence="5" id="KW-1185">Reference proteome</keyword>
<keyword evidence="1" id="KW-0343">GTPase activation</keyword>
<feature type="domain" description="Rab-GAP TBC" evidence="3">
    <location>
        <begin position="138"/>
        <end position="353"/>
    </location>
</feature>
<dbReference type="Gene3D" id="1.10.8.270">
    <property type="entry name" value="putative rabgap domain of human tbc1 domain family member 14 like domains"/>
    <property type="match status" value="1"/>
</dbReference>
<name>A0A550BYE9_9AGAR</name>
<evidence type="ECO:0000256" key="1">
    <source>
        <dbReference type="ARBA" id="ARBA00022468"/>
    </source>
</evidence>
<dbReference type="GO" id="GO:0005096">
    <property type="term" value="F:GTPase activator activity"/>
    <property type="evidence" value="ECO:0007669"/>
    <property type="project" value="UniProtKB-KW"/>
</dbReference>
<dbReference type="PROSITE" id="PS50086">
    <property type="entry name" value="TBC_RABGAP"/>
    <property type="match status" value="1"/>
</dbReference>
<proteinExistence type="predicted"/>
<comment type="caution">
    <text evidence="4">The sequence shown here is derived from an EMBL/GenBank/DDBJ whole genome shotgun (WGS) entry which is preliminary data.</text>
</comment>
<feature type="compositionally biased region" description="Basic and acidic residues" evidence="2">
    <location>
        <begin position="632"/>
        <end position="644"/>
    </location>
</feature>
<dbReference type="SMART" id="SM00164">
    <property type="entry name" value="TBC"/>
    <property type="match status" value="1"/>
</dbReference>
<dbReference type="PANTHER" id="PTHR22957">
    <property type="entry name" value="TBC1 DOMAIN FAMILY MEMBER GTPASE-ACTIVATING PROTEIN"/>
    <property type="match status" value="1"/>
</dbReference>
<dbReference type="PANTHER" id="PTHR22957:SF337">
    <property type="entry name" value="TBC1 DOMAIN FAMILY MEMBER 5"/>
    <property type="match status" value="1"/>
</dbReference>
<evidence type="ECO:0000259" key="3">
    <source>
        <dbReference type="PROSITE" id="PS50086"/>
    </source>
</evidence>
<dbReference type="InterPro" id="IPR035969">
    <property type="entry name" value="Rab-GAP_TBC_sf"/>
</dbReference>
<dbReference type="SUPFAM" id="SSF47923">
    <property type="entry name" value="Ypt/Rab-GAP domain of gyp1p"/>
    <property type="match status" value="2"/>
</dbReference>
<dbReference type="FunFam" id="1.10.472.80:FF:000038">
    <property type="entry name" value="TBC1 domain family member 5"/>
    <property type="match status" value="1"/>
</dbReference>
<feature type="compositionally biased region" description="Polar residues" evidence="2">
    <location>
        <begin position="457"/>
        <end position="468"/>
    </location>
</feature>
<dbReference type="InterPro" id="IPR000195">
    <property type="entry name" value="Rab-GAP-TBC_dom"/>
</dbReference>
<feature type="region of interest" description="Disordered" evidence="2">
    <location>
        <begin position="435"/>
        <end position="480"/>
    </location>
</feature>
<feature type="compositionally biased region" description="Low complexity" evidence="2">
    <location>
        <begin position="671"/>
        <end position="689"/>
    </location>
</feature>
<feature type="region of interest" description="Disordered" evidence="2">
    <location>
        <begin position="537"/>
        <end position="560"/>
    </location>
</feature>
<accession>A0A550BYE9</accession>
<evidence type="ECO:0000256" key="2">
    <source>
        <dbReference type="SAM" id="MobiDB-lite"/>
    </source>
</evidence>
<dbReference type="Proteomes" id="UP000320762">
    <property type="component" value="Unassembled WGS sequence"/>
</dbReference>
<dbReference type="FunFam" id="1.10.8.270:FF:000031">
    <property type="entry name" value="TBC1 domain family member 5"/>
    <property type="match status" value="1"/>
</dbReference>
<dbReference type="Pfam" id="PF00566">
    <property type="entry name" value="RabGAP-TBC"/>
    <property type="match status" value="2"/>
</dbReference>
<dbReference type="OrthoDB" id="27140at2759"/>
<sequence length="750" mass="83151">MTVTDGSHTRAPQALLRKIYARLFEAKASLARLQESAIADRLFDYEQPNPVCVPGRSIAWKLFLLHQEEPLDTSAILEVAPPIASLRSSRQKFVRVMLEKFKAPDGSYAEGFSVPGGAASDLRRTGKVENLQMNNPLSLHDKNPWTEWFASMELRKTIAQDVERTFPEIDFFRDTDVQTHLTDILFLYCTTNPEIGYRQGMHELLAPLYYAVDYDALSEDEPATVEDAPLREMCSRTWIAADAWALFNAVMRGTSQWYEWREPPLPLSPAGPTHATTTHGKLELKPYVSPVVLSCNRMQNTLVRSVDPLLWNKIQSAGIEPQIYGIRWLRMLFTREFPLSDAMRLWDGLFAYDPTMELAPWICVAMLIRIRNELIPADYSGQLTALLRYPSPPIMTLADGALHTSLLIKQAIELQAAPTPATGLSVVAQNKNLLSIPSDVPQPEPPRQRRPVQGRPKTNSYSGANPSAYTAGGHGRQASASSQFGLPEMIAKGLLERGEGLGINNIMSAVSELKRNIPELASLVRVPNSPTSFAMMDERSQASRTPWESRTPRFDGDRDSVADLQTTNRKLGESLAWVAYTLQQDNPPSETSPQQKAKREALESLLYVRDLLLKGGCNASELDEDRLYGEEERKRRTAVDHSRDPAQTQRLPAKAESAETTGRPTLAHRLQASASSAAATVPTQAAVPPRQDLPSATLPRRAQPVTAARPPLPTPMAAPVVVQDRRQAAEESRTPAPQARAVSRDPLGVL</sequence>
<gene>
    <name evidence="4" type="ORF">BD626DRAFT_560278</name>
</gene>
<feature type="compositionally biased region" description="Basic and acidic residues" evidence="2">
    <location>
        <begin position="550"/>
        <end position="560"/>
    </location>
</feature>
<reference evidence="4 5" key="1">
    <citation type="journal article" date="2019" name="New Phytol.">
        <title>Comparative genomics reveals unique wood-decay strategies and fruiting body development in the Schizophyllaceae.</title>
        <authorList>
            <person name="Almasi E."/>
            <person name="Sahu N."/>
            <person name="Krizsan K."/>
            <person name="Balint B."/>
            <person name="Kovacs G.M."/>
            <person name="Kiss B."/>
            <person name="Cseklye J."/>
            <person name="Drula E."/>
            <person name="Henrissat B."/>
            <person name="Nagy I."/>
            <person name="Chovatia M."/>
            <person name="Adam C."/>
            <person name="LaButti K."/>
            <person name="Lipzen A."/>
            <person name="Riley R."/>
            <person name="Grigoriev I.V."/>
            <person name="Nagy L.G."/>
        </authorList>
    </citation>
    <scope>NUCLEOTIDE SEQUENCE [LARGE SCALE GENOMIC DNA]</scope>
    <source>
        <strain evidence="4 5">NL-1724</strain>
    </source>
</reference>
<feature type="region of interest" description="Disordered" evidence="2">
    <location>
        <begin position="632"/>
        <end position="750"/>
    </location>
</feature>
<dbReference type="AlphaFoldDB" id="A0A550BYE9"/>
<protein>
    <recommendedName>
        <fullName evidence="3">Rab-GAP TBC domain-containing protein</fullName>
    </recommendedName>
</protein>
<dbReference type="Gene3D" id="1.10.472.80">
    <property type="entry name" value="Ypt/Rab-GAP domain of gyp1p, domain 3"/>
    <property type="match status" value="1"/>
</dbReference>